<name>A0AC35F5K5_9BILA</name>
<evidence type="ECO:0000313" key="2">
    <source>
        <dbReference type="WBParaSite" id="PS1159_v2.g14083.t1"/>
    </source>
</evidence>
<dbReference type="WBParaSite" id="PS1159_v2.g14083.t1">
    <property type="protein sequence ID" value="PS1159_v2.g14083.t1"/>
    <property type="gene ID" value="PS1159_v2.g14083"/>
</dbReference>
<protein>
    <submittedName>
        <fullName evidence="2">Potassium channel domain-containing protein</fullName>
    </submittedName>
</protein>
<dbReference type="Proteomes" id="UP000887580">
    <property type="component" value="Unplaced"/>
</dbReference>
<evidence type="ECO:0000313" key="1">
    <source>
        <dbReference type="Proteomes" id="UP000887580"/>
    </source>
</evidence>
<sequence length="454" mass="52203">METEHQCFQFPSLAAANSLQRSLSSPDIQKSSEFSLPENNETRSNRKTPDGSVSYESFETHTNRLGTPQVQLNGSLLSISNSHLMESTNKFMDYTRKALDGEYDDLLKFEFDHRCQENRIQQLKNYQKICESSGNECFRQMKYFLDQVEDCYRDWHQVNRSVTHPMSDFTNAVIYAFSTYTTIGFGTISANTIGCRIATVLYGACGIPLFFAFIKEEGNQGRLLFIWAYKKVKESQWCCRRNGITNRVKKEKKENANTIAILVESSLEANPAKPALVRRFSCESFTHAGYFTHGTLEQRRVFIASVLVFVIYLFTISALFSYMTEWDYFTAFYFLFTSVALIGFGDVFPSEPRVILFNMIFIITGVVLFSMCYFILQEEIREKAFEASRKARMSISKYSQSLLNTKTAWSRRNSPAFDRSPVSEVSTFERLKKRRQSAPAVTLNDSKTLLSFSK</sequence>
<accession>A0AC35F5K5</accession>
<organism evidence="1 2">
    <name type="scientific">Panagrolaimus sp. PS1159</name>
    <dbReference type="NCBI Taxonomy" id="55785"/>
    <lineage>
        <taxon>Eukaryota</taxon>
        <taxon>Metazoa</taxon>
        <taxon>Ecdysozoa</taxon>
        <taxon>Nematoda</taxon>
        <taxon>Chromadorea</taxon>
        <taxon>Rhabditida</taxon>
        <taxon>Tylenchina</taxon>
        <taxon>Panagrolaimomorpha</taxon>
        <taxon>Panagrolaimoidea</taxon>
        <taxon>Panagrolaimidae</taxon>
        <taxon>Panagrolaimus</taxon>
    </lineage>
</organism>
<reference evidence="2" key="1">
    <citation type="submission" date="2022-11" db="UniProtKB">
        <authorList>
            <consortium name="WormBaseParasite"/>
        </authorList>
    </citation>
    <scope>IDENTIFICATION</scope>
</reference>
<proteinExistence type="predicted"/>